<accession>A0A151NJB2</accession>
<dbReference type="AlphaFoldDB" id="A0A151NJB2"/>
<reference evidence="1 2" key="1">
    <citation type="journal article" date="2012" name="Genome Biol.">
        <title>Sequencing three crocodilian genomes to illuminate the evolution of archosaurs and amniotes.</title>
        <authorList>
            <person name="St John J.A."/>
            <person name="Braun E.L."/>
            <person name="Isberg S.R."/>
            <person name="Miles L.G."/>
            <person name="Chong A.Y."/>
            <person name="Gongora J."/>
            <person name="Dalzell P."/>
            <person name="Moran C."/>
            <person name="Bed'hom B."/>
            <person name="Abzhanov A."/>
            <person name="Burgess S.C."/>
            <person name="Cooksey A.M."/>
            <person name="Castoe T.A."/>
            <person name="Crawford N.G."/>
            <person name="Densmore L.D."/>
            <person name="Drew J.C."/>
            <person name="Edwards S.V."/>
            <person name="Faircloth B.C."/>
            <person name="Fujita M.K."/>
            <person name="Greenwold M.J."/>
            <person name="Hoffmann F.G."/>
            <person name="Howard J.M."/>
            <person name="Iguchi T."/>
            <person name="Janes D.E."/>
            <person name="Khan S.Y."/>
            <person name="Kohno S."/>
            <person name="de Koning A.J."/>
            <person name="Lance S.L."/>
            <person name="McCarthy F.M."/>
            <person name="McCormack J.E."/>
            <person name="Merchant M.E."/>
            <person name="Peterson D.G."/>
            <person name="Pollock D.D."/>
            <person name="Pourmand N."/>
            <person name="Raney B.J."/>
            <person name="Roessler K.A."/>
            <person name="Sanford J.R."/>
            <person name="Sawyer R.H."/>
            <person name="Schmidt C.J."/>
            <person name="Triplett E.W."/>
            <person name="Tuberville T.D."/>
            <person name="Venegas-Anaya M."/>
            <person name="Howard J.T."/>
            <person name="Jarvis E.D."/>
            <person name="Guillette L.J.Jr."/>
            <person name="Glenn T.C."/>
            <person name="Green R.E."/>
            <person name="Ray D.A."/>
        </authorList>
    </citation>
    <scope>NUCLEOTIDE SEQUENCE [LARGE SCALE GENOMIC DNA]</scope>
    <source>
        <strain evidence="1">KSC_2009_1</strain>
    </source>
</reference>
<gene>
    <name evidence="1" type="ORF">Y1Q_0020912</name>
</gene>
<sequence length="120" mass="13411">MRRNGGLTAGTSGFTTSTYDAVCHQHFQGYPNHWQEEATKPFLPCWDTVKGTPISHFFCAQSKKVGEEHAGSFAFQHSRRTRKLHMSVILTGPKTDETGVVGTHHTLKSGHSWGNVFPWL</sequence>
<dbReference type="EMBL" id="AKHW03002907">
    <property type="protein sequence ID" value="KYO36893.1"/>
    <property type="molecule type" value="Genomic_DNA"/>
</dbReference>
<comment type="caution">
    <text evidence="1">The sequence shown here is derived from an EMBL/GenBank/DDBJ whole genome shotgun (WGS) entry which is preliminary data.</text>
</comment>
<organism evidence="1 2">
    <name type="scientific">Alligator mississippiensis</name>
    <name type="common">American alligator</name>
    <dbReference type="NCBI Taxonomy" id="8496"/>
    <lineage>
        <taxon>Eukaryota</taxon>
        <taxon>Metazoa</taxon>
        <taxon>Chordata</taxon>
        <taxon>Craniata</taxon>
        <taxon>Vertebrata</taxon>
        <taxon>Euteleostomi</taxon>
        <taxon>Archelosauria</taxon>
        <taxon>Archosauria</taxon>
        <taxon>Crocodylia</taxon>
        <taxon>Alligatoridae</taxon>
        <taxon>Alligatorinae</taxon>
        <taxon>Alligator</taxon>
    </lineage>
</organism>
<proteinExistence type="predicted"/>
<evidence type="ECO:0000313" key="1">
    <source>
        <dbReference type="EMBL" id="KYO36893.1"/>
    </source>
</evidence>
<keyword evidence="2" id="KW-1185">Reference proteome</keyword>
<evidence type="ECO:0000313" key="2">
    <source>
        <dbReference type="Proteomes" id="UP000050525"/>
    </source>
</evidence>
<protein>
    <submittedName>
        <fullName evidence="1">Uncharacterized protein</fullName>
    </submittedName>
</protein>
<dbReference type="Proteomes" id="UP000050525">
    <property type="component" value="Unassembled WGS sequence"/>
</dbReference>
<name>A0A151NJB2_ALLMI</name>